<name>A0A6I8NXQ2_ORNAN</name>
<organism evidence="2 3">
    <name type="scientific">Ornithorhynchus anatinus</name>
    <name type="common">Duckbill platypus</name>
    <dbReference type="NCBI Taxonomy" id="9258"/>
    <lineage>
        <taxon>Eukaryota</taxon>
        <taxon>Metazoa</taxon>
        <taxon>Chordata</taxon>
        <taxon>Craniata</taxon>
        <taxon>Vertebrata</taxon>
        <taxon>Euteleostomi</taxon>
        <taxon>Mammalia</taxon>
        <taxon>Monotremata</taxon>
        <taxon>Ornithorhynchidae</taxon>
        <taxon>Ornithorhynchus</taxon>
    </lineage>
</organism>
<feature type="compositionally biased region" description="Basic and acidic residues" evidence="1">
    <location>
        <begin position="97"/>
        <end position="111"/>
    </location>
</feature>
<evidence type="ECO:0000256" key="1">
    <source>
        <dbReference type="SAM" id="MobiDB-lite"/>
    </source>
</evidence>
<feature type="region of interest" description="Disordered" evidence="1">
    <location>
        <begin position="156"/>
        <end position="250"/>
    </location>
</feature>
<proteinExistence type="predicted"/>
<evidence type="ECO:0000313" key="3">
    <source>
        <dbReference type="Proteomes" id="UP000002279"/>
    </source>
</evidence>
<feature type="region of interest" description="Disordered" evidence="1">
    <location>
        <begin position="88"/>
        <end position="117"/>
    </location>
</feature>
<feature type="compositionally biased region" description="Low complexity" evidence="1">
    <location>
        <begin position="240"/>
        <end position="250"/>
    </location>
</feature>
<reference evidence="2" key="3">
    <citation type="submission" date="2025-09" db="UniProtKB">
        <authorList>
            <consortium name="Ensembl"/>
        </authorList>
    </citation>
    <scope>IDENTIFICATION</scope>
    <source>
        <strain evidence="2">Glennie</strain>
    </source>
</reference>
<dbReference type="Proteomes" id="UP000002279">
    <property type="component" value="Chromosome 4"/>
</dbReference>
<dbReference type="InterPro" id="IPR029134">
    <property type="entry name" value="DUF4647"/>
</dbReference>
<feature type="compositionally biased region" description="Gly residues" evidence="1">
    <location>
        <begin position="191"/>
        <end position="202"/>
    </location>
</feature>
<dbReference type="Pfam" id="PF15504">
    <property type="entry name" value="DUF4647"/>
    <property type="match status" value="1"/>
</dbReference>
<keyword evidence="3" id="KW-1185">Reference proteome</keyword>
<dbReference type="PANTHER" id="PTHR36130">
    <property type="entry name" value="RIKEN CDNA 4933430I17 GENE"/>
    <property type="match status" value="1"/>
</dbReference>
<protein>
    <submittedName>
        <fullName evidence="2">Uncharacterized protein</fullName>
    </submittedName>
</protein>
<reference evidence="2" key="2">
    <citation type="submission" date="2025-08" db="UniProtKB">
        <authorList>
            <consortium name="Ensembl"/>
        </authorList>
    </citation>
    <scope>IDENTIFICATION</scope>
    <source>
        <strain evidence="2">Glennie</strain>
    </source>
</reference>
<accession>A0A6I8NXQ2</accession>
<evidence type="ECO:0000313" key="2">
    <source>
        <dbReference type="Ensembl" id="ENSOANP00000046135.1"/>
    </source>
</evidence>
<dbReference type="PANTHER" id="PTHR36130:SF1">
    <property type="entry name" value="RIKEN CDNA 4933430I17 GENE"/>
    <property type="match status" value="1"/>
</dbReference>
<dbReference type="GeneTree" id="ENSGT00950000186098"/>
<dbReference type="Bgee" id="ENSOANG00000032661">
    <property type="expression patterns" value="Expressed in testis and 8 other cell types or tissues"/>
</dbReference>
<feature type="compositionally biased region" description="Low complexity" evidence="1">
    <location>
        <begin position="159"/>
        <end position="181"/>
    </location>
</feature>
<dbReference type="AlphaFoldDB" id="A0A6I8NXQ2"/>
<sequence>MGLSVVVIYSPKRSVQCFAHSKPTEHGPGRPTVLGSSPSSATCLLCDLGHVAALGLSSLLCKVRPRGPRGTTLPTLYLPLRLAHSKHLTNTVSDNNNKSDRTKEPAREGGREGGLVGGQAGLLTASLMILVMTALGRFKSSGFSAMASLLEPGREMRRGAAGADPARARAPSSLAALRSLPPSLPPRPIGGRSGCRRPGGGRPLARLPSSPTSSRPVPSRPARGGGAGVKMGCRRRGRGRSQPPSSPGFPRLMEAMAEVDVSRWDESTCGCNLCQHPHCWETRHRIARGRPRLLREQPSLGRFLTENEDELPTLTITNFPSYCFLAKGVSRPTFSALNLFKSHPFFSFLSENLEQNKLNYYLEGSLEDVHFPKYNSPKDSLVFYAHQHAMHPAAQLTVQSLNETALPKSLDTGNLVVVWVPNVQQKNQKLGSQMASE</sequence>
<feature type="compositionally biased region" description="Low complexity" evidence="1">
    <location>
        <begin position="203"/>
        <end position="222"/>
    </location>
</feature>
<reference evidence="2 3" key="1">
    <citation type="journal article" date="2008" name="Nature">
        <title>Genome analysis of the platypus reveals unique signatures of evolution.</title>
        <authorList>
            <person name="Warren W.C."/>
            <person name="Hillier L.W."/>
            <person name="Marshall Graves J.A."/>
            <person name="Birney E."/>
            <person name="Ponting C.P."/>
            <person name="Grutzner F."/>
            <person name="Belov K."/>
            <person name="Miller W."/>
            <person name="Clarke L."/>
            <person name="Chinwalla A.T."/>
            <person name="Yang S.P."/>
            <person name="Heger A."/>
            <person name="Locke D.P."/>
            <person name="Miethke P."/>
            <person name="Waters P.D."/>
            <person name="Veyrunes F."/>
            <person name="Fulton L."/>
            <person name="Fulton B."/>
            <person name="Graves T."/>
            <person name="Wallis J."/>
            <person name="Puente X.S."/>
            <person name="Lopez-Otin C."/>
            <person name="Ordonez G.R."/>
            <person name="Eichler E.E."/>
            <person name="Chen L."/>
            <person name="Cheng Z."/>
            <person name="Deakin J.E."/>
            <person name="Alsop A."/>
            <person name="Thompson K."/>
            <person name="Kirby P."/>
            <person name="Papenfuss A.T."/>
            <person name="Wakefield M.J."/>
            <person name="Olender T."/>
            <person name="Lancet D."/>
            <person name="Huttley G.A."/>
            <person name="Smit A.F."/>
            <person name="Pask A."/>
            <person name="Temple-Smith P."/>
            <person name="Batzer M.A."/>
            <person name="Walker J.A."/>
            <person name="Konkel M.K."/>
            <person name="Harris R.S."/>
            <person name="Whittington C.M."/>
            <person name="Wong E.S."/>
            <person name="Gemmell N.J."/>
            <person name="Buschiazzo E."/>
            <person name="Vargas Jentzsch I.M."/>
            <person name="Merkel A."/>
            <person name="Schmitz J."/>
            <person name="Zemann A."/>
            <person name="Churakov G."/>
            <person name="Kriegs J.O."/>
            <person name="Brosius J."/>
            <person name="Murchison E.P."/>
            <person name="Sachidanandam R."/>
            <person name="Smith C."/>
            <person name="Hannon G.J."/>
            <person name="Tsend-Ayush E."/>
            <person name="McMillan D."/>
            <person name="Attenborough R."/>
            <person name="Rens W."/>
            <person name="Ferguson-Smith M."/>
            <person name="Lefevre C.M."/>
            <person name="Sharp J.A."/>
            <person name="Nicholas K.R."/>
            <person name="Ray D.A."/>
            <person name="Kube M."/>
            <person name="Reinhardt R."/>
            <person name="Pringle T.H."/>
            <person name="Taylor J."/>
            <person name="Jones R.C."/>
            <person name="Nixon B."/>
            <person name="Dacheux J.L."/>
            <person name="Niwa H."/>
            <person name="Sekita Y."/>
            <person name="Huang X."/>
            <person name="Stark A."/>
            <person name="Kheradpour P."/>
            <person name="Kellis M."/>
            <person name="Flicek P."/>
            <person name="Chen Y."/>
            <person name="Webber C."/>
            <person name="Hardison R."/>
            <person name="Nelson J."/>
            <person name="Hallsworth-Pepin K."/>
            <person name="Delehaunty K."/>
            <person name="Markovic C."/>
            <person name="Minx P."/>
            <person name="Feng Y."/>
            <person name="Kremitzki C."/>
            <person name="Mitreva M."/>
            <person name="Glasscock J."/>
            <person name="Wylie T."/>
            <person name="Wohldmann P."/>
            <person name="Thiru P."/>
            <person name="Nhan M.N."/>
            <person name="Pohl C.S."/>
            <person name="Smith S.M."/>
            <person name="Hou S."/>
            <person name="Nefedov M."/>
            <person name="de Jong P.J."/>
            <person name="Renfree M.B."/>
            <person name="Mardis E.R."/>
            <person name="Wilson R.K."/>
        </authorList>
    </citation>
    <scope>NUCLEOTIDE SEQUENCE [LARGE SCALE GENOMIC DNA]</scope>
    <source>
        <strain evidence="2 3">Glennie</strain>
    </source>
</reference>
<dbReference type="Ensembl" id="ENSOANT00000070498.1">
    <property type="protein sequence ID" value="ENSOANP00000046135.1"/>
    <property type="gene ID" value="ENSOANG00000032661.2"/>
</dbReference>